<keyword evidence="1" id="KW-0479">Metal-binding</keyword>
<evidence type="ECO:0000256" key="1">
    <source>
        <dbReference type="ARBA" id="ARBA00022723"/>
    </source>
</evidence>
<evidence type="ECO:0008006" key="7">
    <source>
        <dbReference type="Google" id="ProtNLM"/>
    </source>
</evidence>
<dbReference type="HAMAP" id="MF_02040">
    <property type="entry name" value="Mrp_NBP35"/>
    <property type="match status" value="1"/>
</dbReference>
<dbReference type="GO" id="GO:0046872">
    <property type="term" value="F:metal ion binding"/>
    <property type="evidence" value="ECO:0007669"/>
    <property type="project" value="UniProtKB-KW"/>
</dbReference>
<dbReference type="Gene3D" id="3.40.50.300">
    <property type="entry name" value="P-loop containing nucleotide triphosphate hydrolases"/>
    <property type="match status" value="1"/>
</dbReference>
<evidence type="ECO:0000256" key="3">
    <source>
        <dbReference type="ARBA" id="ARBA00022840"/>
    </source>
</evidence>
<dbReference type="Pfam" id="PF10609">
    <property type="entry name" value="ParA"/>
    <property type="match status" value="1"/>
</dbReference>
<dbReference type="InterPro" id="IPR019591">
    <property type="entry name" value="Mrp/NBP35_ATP-bd"/>
</dbReference>
<dbReference type="PANTHER" id="PTHR42961:SF2">
    <property type="entry name" value="IRON-SULFUR PROTEIN NUBPL"/>
    <property type="match status" value="1"/>
</dbReference>
<evidence type="ECO:0000256" key="4">
    <source>
        <dbReference type="ARBA" id="ARBA00023004"/>
    </source>
</evidence>
<keyword evidence="3" id="KW-0067">ATP-binding</keyword>
<dbReference type="PROSITE" id="PS01215">
    <property type="entry name" value="MRP"/>
    <property type="match status" value="1"/>
</dbReference>
<keyword evidence="2" id="KW-0547">Nucleotide-binding</keyword>
<keyword evidence="4" id="KW-0408">Iron</keyword>
<reference evidence="6" key="1">
    <citation type="submission" date="2018-05" db="EMBL/GenBank/DDBJ databases">
        <authorList>
            <person name="Lanie J.A."/>
            <person name="Ng W.-L."/>
            <person name="Kazmierczak K.M."/>
            <person name="Andrzejewski T.M."/>
            <person name="Davidsen T.M."/>
            <person name="Wayne K.J."/>
            <person name="Tettelin H."/>
            <person name="Glass J.I."/>
            <person name="Rusch D."/>
            <person name="Podicherti R."/>
            <person name="Tsui H.-C.T."/>
            <person name="Winkler M.E."/>
        </authorList>
    </citation>
    <scope>NUCLEOTIDE SEQUENCE</scope>
</reference>
<dbReference type="CDD" id="cd02037">
    <property type="entry name" value="Mrp_NBP35"/>
    <property type="match status" value="1"/>
</dbReference>
<name>A0A381NY13_9ZZZZ</name>
<dbReference type="InterPro" id="IPR044304">
    <property type="entry name" value="NUBPL-like"/>
</dbReference>
<gene>
    <name evidence="6" type="ORF">METZ01_LOCUS12369</name>
</gene>
<proteinExistence type="inferred from homology"/>
<protein>
    <recommendedName>
        <fullName evidence="7">MIP18 family-like domain-containing protein</fullName>
    </recommendedName>
</protein>
<organism evidence="6">
    <name type="scientific">marine metagenome</name>
    <dbReference type="NCBI Taxonomy" id="408172"/>
    <lineage>
        <taxon>unclassified sequences</taxon>
        <taxon>metagenomes</taxon>
        <taxon>ecological metagenomes</taxon>
    </lineage>
</organism>
<dbReference type="GO" id="GO:0016226">
    <property type="term" value="P:iron-sulfur cluster assembly"/>
    <property type="evidence" value="ECO:0007669"/>
    <property type="project" value="InterPro"/>
</dbReference>
<evidence type="ECO:0000256" key="5">
    <source>
        <dbReference type="ARBA" id="ARBA00023014"/>
    </source>
</evidence>
<dbReference type="InterPro" id="IPR033756">
    <property type="entry name" value="YlxH/NBP35"/>
</dbReference>
<feature type="non-terminal residue" evidence="6">
    <location>
        <position position="1"/>
    </location>
</feature>
<dbReference type="GO" id="GO:0005524">
    <property type="term" value="F:ATP binding"/>
    <property type="evidence" value="ECO:0007669"/>
    <property type="project" value="UniProtKB-KW"/>
</dbReference>
<dbReference type="EMBL" id="UINC01000683">
    <property type="protein sequence ID" value="SUZ59515.1"/>
    <property type="molecule type" value="Genomic_DNA"/>
</dbReference>
<dbReference type="GO" id="GO:0051539">
    <property type="term" value="F:4 iron, 4 sulfur cluster binding"/>
    <property type="evidence" value="ECO:0007669"/>
    <property type="project" value="TreeGrafter"/>
</dbReference>
<dbReference type="PANTHER" id="PTHR42961">
    <property type="entry name" value="IRON-SULFUR PROTEIN NUBPL"/>
    <property type="match status" value="1"/>
</dbReference>
<evidence type="ECO:0000313" key="6">
    <source>
        <dbReference type="EMBL" id="SUZ59515.1"/>
    </source>
</evidence>
<sequence>VPNIQNILAIASGKGGVGKSTVSVNLALSLKEQGLKVGLLDADIYGPSIPLMLGTVGQIPSTPDNKTFNPIVTLGIELMSIGYIVLKDEATIWRGPMMSKAIEQLLFQTNWSDLDYLIIDLPPGTGDAQLTLSQKAGLTAAVLVSTPQQISLIDVKKSLEAFRKLSIPLIGLIENMSYFICDECGSKHHILGSNNIEKFSIDNNIPLLGQIPMDPRLSEGSDNGEPIIINSKDELLAKVYLEMALKIDSEVRKIEKPKESLEDIAVKTEN</sequence>
<dbReference type="SUPFAM" id="SSF52540">
    <property type="entry name" value="P-loop containing nucleoside triphosphate hydrolases"/>
    <property type="match status" value="1"/>
</dbReference>
<dbReference type="AlphaFoldDB" id="A0A381NY13"/>
<dbReference type="InterPro" id="IPR027417">
    <property type="entry name" value="P-loop_NTPase"/>
</dbReference>
<evidence type="ECO:0000256" key="2">
    <source>
        <dbReference type="ARBA" id="ARBA00022741"/>
    </source>
</evidence>
<dbReference type="GO" id="GO:0140663">
    <property type="term" value="F:ATP-dependent FeS chaperone activity"/>
    <property type="evidence" value="ECO:0007669"/>
    <property type="project" value="InterPro"/>
</dbReference>
<accession>A0A381NY13</accession>
<dbReference type="InterPro" id="IPR000808">
    <property type="entry name" value="Mrp-like_CS"/>
</dbReference>
<dbReference type="FunFam" id="3.40.50.300:FF:001119">
    <property type="entry name" value="Iron-sulfur cluster carrier protein"/>
    <property type="match status" value="1"/>
</dbReference>
<keyword evidence="5" id="KW-0411">Iron-sulfur</keyword>